<sequence>MTGLALIMVNAIKATAQQAQTKIQQELKGHGSQKKALNSCAERYRAVVEGDVPEAIEALQKGDPKFAEQGANDAALEATSSLIKQTSDQNLEEALAFCAESYIPLVKYTLPQAADAISQARFGFATYCISDALKEITNCDKKFSASASPQDQSLLGDRNGILQKLLGVAAAILKLLIKG</sequence>
<evidence type="ECO:0000256" key="1">
    <source>
        <dbReference type="ARBA" id="ARBA00022729"/>
    </source>
</evidence>
<keyword evidence="5" id="KW-1185">Reference proteome</keyword>
<dbReference type="InterPro" id="IPR052421">
    <property type="entry name" value="PCW_Enzyme_Inhibitor"/>
</dbReference>
<dbReference type="InterPro" id="IPR035513">
    <property type="entry name" value="Invertase/methylesterase_inhib"/>
</dbReference>
<dbReference type="Proteomes" id="UP000634136">
    <property type="component" value="Unassembled WGS sequence"/>
</dbReference>
<organism evidence="4 5">
    <name type="scientific">Senna tora</name>
    <dbReference type="NCBI Taxonomy" id="362788"/>
    <lineage>
        <taxon>Eukaryota</taxon>
        <taxon>Viridiplantae</taxon>
        <taxon>Streptophyta</taxon>
        <taxon>Embryophyta</taxon>
        <taxon>Tracheophyta</taxon>
        <taxon>Spermatophyta</taxon>
        <taxon>Magnoliopsida</taxon>
        <taxon>eudicotyledons</taxon>
        <taxon>Gunneridae</taxon>
        <taxon>Pentapetalae</taxon>
        <taxon>rosids</taxon>
        <taxon>fabids</taxon>
        <taxon>Fabales</taxon>
        <taxon>Fabaceae</taxon>
        <taxon>Caesalpinioideae</taxon>
        <taxon>Cassia clade</taxon>
        <taxon>Senna</taxon>
    </lineage>
</organism>
<name>A0A834X3P8_9FABA</name>
<keyword evidence="2" id="KW-1015">Disulfide bond</keyword>
<gene>
    <name evidence="4" type="ORF">G2W53_006175</name>
</gene>
<dbReference type="AlphaFoldDB" id="A0A834X3P8"/>
<evidence type="ECO:0000256" key="2">
    <source>
        <dbReference type="ARBA" id="ARBA00023157"/>
    </source>
</evidence>
<accession>A0A834X3P8</accession>
<dbReference type="SUPFAM" id="SSF101148">
    <property type="entry name" value="Plant invertase/pectin methylesterase inhibitor"/>
    <property type="match status" value="2"/>
</dbReference>
<dbReference type="Gene3D" id="1.20.140.40">
    <property type="entry name" value="Invertase/pectin methylesterase inhibitor family protein"/>
    <property type="match status" value="2"/>
</dbReference>
<keyword evidence="1" id="KW-0732">Signal</keyword>
<protein>
    <submittedName>
        <fullName evidence="4">Cell wall / vacuolar inhibitor of fructosidase 1-like</fullName>
    </submittedName>
</protein>
<evidence type="ECO:0000256" key="3">
    <source>
        <dbReference type="ARBA" id="ARBA00038471"/>
    </source>
</evidence>
<proteinExistence type="inferred from homology"/>
<comment type="similarity">
    <text evidence="3">Belongs to the PMEI family.</text>
</comment>
<evidence type="ECO:0000313" key="5">
    <source>
        <dbReference type="Proteomes" id="UP000634136"/>
    </source>
</evidence>
<dbReference type="OrthoDB" id="764172at2759"/>
<reference evidence="4" key="1">
    <citation type="submission" date="2020-09" db="EMBL/GenBank/DDBJ databases">
        <title>Genome-Enabled Discovery of Anthraquinone Biosynthesis in Senna tora.</title>
        <authorList>
            <person name="Kang S.-H."/>
            <person name="Pandey R.P."/>
            <person name="Lee C.-M."/>
            <person name="Sim J.-S."/>
            <person name="Jeong J.-T."/>
            <person name="Choi B.-S."/>
            <person name="Jung M."/>
            <person name="Ginzburg D."/>
            <person name="Zhao K."/>
            <person name="Won S.Y."/>
            <person name="Oh T.-J."/>
            <person name="Yu Y."/>
            <person name="Kim N.-H."/>
            <person name="Lee O.R."/>
            <person name="Lee T.-H."/>
            <person name="Bashyal P."/>
            <person name="Kim T.-S."/>
            <person name="Lee W.-H."/>
            <person name="Kawkins C."/>
            <person name="Kim C.-K."/>
            <person name="Kim J.S."/>
            <person name="Ahn B.O."/>
            <person name="Rhee S.Y."/>
            <person name="Sohng J.K."/>
        </authorList>
    </citation>
    <scope>NUCLEOTIDE SEQUENCE</scope>
    <source>
        <tissue evidence="4">Leaf</tissue>
    </source>
</reference>
<dbReference type="EMBL" id="JAAIUW010000003">
    <property type="protein sequence ID" value="KAF7837693.1"/>
    <property type="molecule type" value="Genomic_DNA"/>
</dbReference>
<dbReference type="PANTHER" id="PTHR36710">
    <property type="entry name" value="PECTINESTERASE INHIBITOR-LIKE"/>
    <property type="match status" value="1"/>
</dbReference>
<comment type="caution">
    <text evidence="4">The sequence shown here is derived from an EMBL/GenBank/DDBJ whole genome shotgun (WGS) entry which is preliminary data.</text>
</comment>
<evidence type="ECO:0000313" key="4">
    <source>
        <dbReference type="EMBL" id="KAF7837693.1"/>
    </source>
</evidence>
<dbReference type="PANTHER" id="PTHR36710:SF18">
    <property type="entry name" value="PECTINESTERASE INHIBITOR 5-RELATED"/>
    <property type="match status" value="1"/>
</dbReference>